<evidence type="ECO:0000256" key="6">
    <source>
        <dbReference type="SAM" id="Phobius"/>
    </source>
</evidence>
<evidence type="ECO:0000313" key="8">
    <source>
        <dbReference type="Proteomes" id="UP000186469"/>
    </source>
</evidence>
<feature type="transmembrane region" description="Helical" evidence="6">
    <location>
        <begin position="287"/>
        <end position="306"/>
    </location>
</feature>
<keyword evidence="4 6" id="KW-1133">Transmembrane helix</keyword>
<dbReference type="EMBL" id="FRDI01000007">
    <property type="protein sequence ID" value="SHN66184.1"/>
    <property type="molecule type" value="Genomic_DNA"/>
</dbReference>
<evidence type="ECO:0000256" key="2">
    <source>
        <dbReference type="ARBA" id="ARBA00022475"/>
    </source>
</evidence>
<reference evidence="7 8" key="1">
    <citation type="submission" date="2016-12" db="EMBL/GenBank/DDBJ databases">
        <authorList>
            <person name="Song W.-J."/>
            <person name="Kurnit D.M."/>
        </authorList>
    </citation>
    <scope>NUCLEOTIDE SEQUENCE [LARGE SCALE GENOMIC DNA]</scope>
    <source>
        <strain evidence="7 8">DSM 11393</strain>
    </source>
</reference>
<evidence type="ECO:0000256" key="3">
    <source>
        <dbReference type="ARBA" id="ARBA00022692"/>
    </source>
</evidence>
<comment type="subcellular location">
    <subcellularLocation>
        <location evidence="1">Cell membrane</location>
        <topology evidence="1">Multi-pass membrane protein</topology>
    </subcellularLocation>
</comment>
<dbReference type="OrthoDB" id="9780757at2"/>
<organism evidence="7 8">
    <name type="scientific">Desulfovibrio litoralis DSM 11393</name>
    <dbReference type="NCBI Taxonomy" id="1121455"/>
    <lineage>
        <taxon>Bacteria</taxon>
        <taxon>Pseudomonadati</taxon>
        <taxon>Thermodesulfobacteriota</taxon>
        <taxon>Desulfovibrionia</taxon>
        <taxon>Desulfovibrionales</taxon>
        <taxon>Desulfovibrionaceae</taxon>
        <taxon>Desulfovibrio</taxon>
    </lineage>
</organism>
<dbReference type="PANTHER" id="PTHR30482:SF10">
    <property type="entry name" value="HIGH-AFFINITY BRANCHED-CHAIN AMINO ACID TRANSPORT PROTEIN BRAE"/>
    <property type="match status" value="1"/>
</dbReference>
<evidence type="ECO:0000256" key="5">
    <source>
        <dbReference type="ARBA" id="ARBA00023136"/>
    </source>
</evidence>
<feature type="transmembrane region" description="Helical" evidence="6">
    <location>
        <begin position="164"/>
        <end position="182"/>
    </location>
</feature>
<name>A0A1M7T614_9BACT</name>
<evidence type="ECO:0000256" key="4">
    <source>
        <dbReference type="ARBA" id="ARBA00022989"/>
    </source>
</evidence>
<dbReference type="InterPro" id="IPR001851">
    <property type="entry name" value="ABC_transp_permease"/>
</dbReference>
<dbReference type="InterPro" id="IPR043428">
    <property type="entry name" value="LivM-like"/>
</dbReference>
<keyword evidence="3 6" id="KW-0812">Transmembrane</keyword>
<feature type="transmembrane region" description="Helical" evidence="6">
    <location>
        <begin position="12"/>
        <end position="30"/>
    </location>
</feature>
<dbReference type="PANTHER" id="PTHR30482">
    <property type="entry name" value="HIGH-AFFINITY BRANCHED-CHAIN AMINO ACID TRANSPORT SYSTEM PERMEASE"/>
    <property type="match status" value="1"/>
</dbReference>
<feature type="transmembrane region" description="Helical" evidence="6">
    <location>
        <begin position="251"/>
        <end position="275"/>
    </location>
</feature>
<dbReference type="GO" id="GO:0015658">
    <property type="term" value="F:branched-chain amino acid transmembrane transporter activity"/>
    <property type="evidence" value="ECO:0007669"/>
    <property type="project" value="InterPro"/>
</dbReference>
<feature type="transmembrane region" description="Helical" evidence="6">
    <location>
        <begin position="36"/>
        <end position="54"/>
    </location>
</feature>
<dbReference type="RefSeq" id="WP_072697282.1">
    <property type="nucleotide sequence ID" value="NZ_FRDI01000007.1"/>
</dbReference>
<feature type="transmembrane region" description="Helical" evidence="6">
    <location>
        <begin position="90"/>
        <end position="109"/>
    </location>
</feature>
<proteinExistence type="predicted"/>
<sequence>MSQIFNNQKILYAGYIIFWIGILLFPQLTSAYHTDVLNSVGMYISLALSLNLILGQSGLFHMGHTAFYAVGAYVTGILATQYGFSIIQTLPFAGICAAILAFLLARPIIHLRGDYFLIVTIGIVEIVRITLTNDIGGLTGGANGIFGIAKPVLFGIKISKTIDFYYLIWFFVGLSILVFASLNNSRFGRALNYIREDETAAAGSGINTTNYKLLAFVIGAFWAGLCGTIFASKMSIISPGSFSFDESVKLFAIVILGGSGSIRGVILGSFLIIGLPELFRDLESARMLFFGLAMVVMMIFRPQGLLPERMRKYNVKNLVGIFPCMISLKNRLDTNAQRTQTIQEKV</sequence>
<dbReference type="GO" id="GO:0005886">
    <property type="term" value="C:plasma membrane"/>
    <property type="evidence" value="ECO:0007669"/>
    <property type="project" value="UniProtKB-SubCell"/>
</dbReference>
<accession>A0A1M7T614</accession>
<dbReference type="AlphaFoldDB" id="A0A1M7T614"/>
<dbReference type="CDD" id="cd06581">
    <property type="entry name" value="TM_PBP1_LivM_like"/>
    <property type="match status" value="1"/>
</dbReference>
<feature type="transmembrane region" description="Helical" evidence="6">
    <location>
        <begin position="213"/>
        <end position="231"/>
    </location>
</feature>
<evidence type="ECO:0000256" key="1">
    <source>
        <dbReference type="ARBA" id="ARBA00004651"/>
    </source>
</evidence>
<evidence type="ECO:0000313" key="7">
    <source>
        <dbReference type="EMBL" id="SHN66184.1"/>
    </source>
</evidence>
<dbReference type="Proteomes" id="UP000186469">
    <property type="component" value="Unassembled WGS sequence"/>
</dbReference>
<gene>
    <name evidence="7" type="ORF">SAMN02745728_01590</name>
</gene>
<protein>
    <submittedName>
        <fullName evidence="7">Amino acid/amide ABC transporter membrane protein 2, HAAT family</fullName>
    </submittedName>
</protein>
<dbReference type="Pfam" id="PF02653">
    <property type="entry name" value="BPD_transp_2"/>
    <property type="match status" value="1"/>
</dbReference>
<dbReference type="STRING" id="1121455.SAMN02745728_01590"/>
<keyword evidence="5 6" id="KW-0472">Membrane</keyword>
<keyword evidence="8" id="KW-1185">Reference proteome</keyword>
<keyword evidence="2" id="KW-1003">Cell membrane</keyword>